<dbReference type="RefSeq" id="WP_044885425.1">
    <property type="nucleotide sequence ID" value="NZ_JYFN01000019.1"/>
</dbReference>
<evidence type="ECO:0000256" key="3">
    <source>
        <dbReference type="ARBA" id="ARBA00023163"/>
    </source>
</evidence>
<dbReference type="GO" id="GO:0003677">
    <property type="term" value="F:DNA binding"/>
    <property type="evidence" value="ECO:0007669"/>
    <property type="project" value="UniProtKB-KW"/>
</dbReference>
<dbReference type="InterPro" id="IPR023187">
    <property type="entry name" value="Tscrpt_reg_MarR-type_CS"/>
</dbReference>
<dbReference type="InterPro" id="IPR039422">
    <property type="entry name" value="MarR/SlyA-like"/>
</dbReference>
<accession>A0A0D8BHD0</accession>
<proteinExistence type="predicted"/>
<dbReference type="PANTHER" id="PTHR33164">
    <property type="entry name" value="TRANSCRIPTIONAL REGULATOR, MARR FAMILY"/>
    <property type="match status" value="1"/>
</dbReference>
<dbReference type="SUPFAM" id="SSF46785">
    <property type="entry name" value="Winged helix' DNA-binding domain"/>
    <property type="match status" value="1"/>
</dbReference>
<dbReference type="Proteomes" id="UP000032545">
    <property type="component" value="Unassembled WGS sequence"/>
</dbReference>
<dbReference type="EMBL" id="JYFN01000019">
    <property type="protein sequence ID" value="KJE22822.1"/>
    <property type="molecule type" value="Genomic_DNA"/>
</dbReference>
<dbReference type="GO" id="GO:0006950">
    <property type="term" value="P:response to stress"/>
    <property type="evidence" value="ECO:0007669"/>
    <property type="project" value="TreeGrafter"/>
</dbReference>
<gene>
    <name evidence="6" type="ORF">FF36_02800</name>
</gene>
<evidence type="ECO:0000313" key="6">
    <source>
        <dbReference type="EMBL" id="KJE22822.1"/>
    </source>
</evidence>
<evidence type="ECO:0000256" key="4">
    <source>
        <dbReference type="SAM" id="MobiDB-lite"/>
    </source>
</evidence>
<feature type="region of interest" description="Disordered" evidence="4">
    <location>
        <begin position="142"/>
        <end position="165"/>
    </location>
</feature>
<protein>
    <submittedName>
        <fullName evidence="6">Transcriptional regulator, MarR family</fullName>
    </submittedName>
</protein>
<dbReference type="InterPro" id="IPR000835">
    <property type="entry name" value="HTH_MarR-typ"/>
</dbReference>
<comment type="caution">
    <text evidence="6">The sequence shown here is derived from an EMBL/GenBank/DDBJ whole genome shotgun (WGS) entry which is preliminary data.</text>
</comment>
<keyword evidence="7" id="KW-1185">Reference proteome</keyword>
<dbReference type="OrthoDB" id="3216907at2"/>
<reference evidence="6 7" key="2">
    <citation type="journal article" date="2016" name="Genome Announc.">
        <title>Permanent Draft Genome Sequences for Two Variants of Frankia sp. Strain CpI1, the First Frankia Strain Isolated from Root Nodules of Comptonia peregrina.</title>
        <authorList>
            <person name="Oshone R."/>
            <person name="Hurst S.G.IV."/>
            <person name="Abebe-Akele F."/>
            <person name="Simpson S."/>
            <person name="Morris K."/>
            <person name="Thomas W.K."/>
            <person name="Tisa L.S."/>
        </authorList>
    </citation>
    <scope>NUCLEOTIDE SEQUENCE [LARGE SCALE GENOMIC DNA]</scope>
    <source>
        <strain evidence="7">CpI1-S</strain>
    </source>
</reference>
<dbReference type="Pfam" id="PF01047">
    <property type="entry name" value="MarR"/>
    <property type="match status" value="1"/>
</dbReference>
<organism evidence="6 7">
    <name type="scientific">Frankia torreyi</name>
    <dbReference type="NCBI Taxonomy" id="1856"/>
    <lineage>
        <taxon>Bacteria</taxon>
        <taxon>Bacillati</taxon>
        <taxon>Actinomycetota</taxon>
        <taxon>Actinomycetes</taxon>
        <taxon>Frankiales</taxon>
        <taxon>Frankiaceae</taxon>
        <taxon>Frankia</taxon>
    </lineage>
</organism>
<dbReference type="AlphaFoldDB" id="A0A0D8BHD0"/>
<dbReference type="Gene3D" id="1.10.10.10">
    <property type="entry name" value="Winged helix-like DNA-binding domain superfamily/Winged helix DNA-binding domain"/>
    <property type="match status" value="1"/>
</dbReference>
<reference evidence="7" key="1">
    <citation type="submission" date="2015-02" db="EMBL/GenBank/DDBJ databases">
        <title>Draft Genome of Frankia sp. CpI1-S.</title>
        <authorList>
            <person name="Oshone R.T."/>
            <person name="Ngom M."/>
            <person name="Ghodhbane-Gtari F."/>
            <person name="Gtari M."/>
            <person name="Morris K."/>
            <person name="Thomas K."/>
            <person name="Sen A."/>
            <person name="Tisa L.S."/>
        </authorList>
    </citation>
    <scope>NUCLEOTIDE SEQUENCE [LARGE SCALE GENOMIC DNA]</scope>
    <source>
        <strain evidence="7">CpI1-S</strain>
    </source>
</reference>
<dbReference type="PROSITE" id="PS50995">
    <property type="entry name" value="HTH_MARR_2"/>
    <property type="match status" value="1"/>
</dbReference>
<evidence type="ECO:0000256" key="2">
    <source>
        <dbReference type="ARBA" id="ARBA00023125"/>
    </source>
</evidence>
<sequence length="165" mass="17435">MPPPDTGDEVVNLLLAAGHQVRNAVDEALRASVGLTLRRFKVLQLLADSGPCRLRDLADAVAVAPRTMTETVDDLESDGLVARRSHPTDRRAVLLALTPAGREALAVGRRRRAATVAGFTRHLTAAQRAQLIELLASIPRHVPAAPGPTPSGAAQRETAGSEPLP</sequence>
<feature type="domain" description="HTH marR-type" evidence="5">
    <location>
        <begin position="7"/>
        <end position="140"/>
    </location>
</feature>
<evidence type="ECO:0000256" key="1">
    <source>
        <dbReference type="ARBA" id="ARBA00023015"/>
    </source>
</evidence>
<keyword evidence="3" id="KW-0804">Transcription</keyword>
<dbReference type="PRINTS" id="PR00598">
    <property type="entry name" value="HTHMARR"/>
</dbReference>
<name>A0A0D8BHD0_9ACTN</name>
<keyword evidence="1" id="KW-0805">Transcription regulation</keyword>
<dbReference type="PANTHER" id="PTHR33164:SF43">
    <property type="entry name" value="HTH-TYPE TRANSCRIPTIONAL REPRESSOR YETL"/>
    <property type="match status" value="1"/>
</dbReference>
<evidence type="ECO:0000313" key="7">
    <source>
        <dbReference type="Proteomes" id="UP000032545"/>
    </source>
</evidence>
<dbReference type="PATRIC" id="fig|1502723.3.peg.1927"/>
<dbReference type="InterPro" id="IPR036390">
    <property type="entry name" value="WH_DNA-bd_sf"/>
</dbReference>
<keyword evidence="2" id="KW-0238">DNA-binding</keyword>
<dbReference type="InterPro" id="IPR036388">
    <property type="entry name" value="WH-like_DNA-bd_sf"/>
</dbReference>
<dbReference type="PROSITE" id="PS01117">
    <property type="entry name" value="HTH_MARR_1"/>
    <property type="match status" value="1"/>
</dbReference>
<dbReference type="GO" id="GO:0003700">
    <property type="term" value="F:DNA-binding transcription factor activity"/>
    <property type="evidence" value="ECO:0007669"/>
    <property type="project" value="InterPro"/>
</dbReference>
<dbReference type="SMART" id="SM00347">
    <property type="entry name" value="HTH_MARR"/>
    <property type="match status" value="1"/>
</dbReference>
<evidence type="ECO:0000259" key="5">
    <source>
        <dbReference type="PROSITE" id="PS50995"/>
    </source>
</evidence>